<reference evidence="2" key="1">
    <citation type="submission" date="2019-12" db="EMBL/GenBank/DDBJ databases">
        <title>Genome sequencing and annotation of Brassica cretica.</title>
        <authorList>
            <person name="Studholme D.J."/>
            <person name="Sarris P.F."/>
        </authorList>
    </citation>
    <scope>NUCLEOTIDE SEQUENCE</scope>
    <source>
        <strain evidence="2">PFS-102/07</strain>
        <tissue evidence="2">Leaf</tissue>
    </source>
</reference>
<comment type="caution">
    <text evidence="2">The sequence shown here is derived from an EMBL/GenBank/DDBJ whole genome shotgun (WGS) entry which is preliminary data.</text>
</comment>
<protein>
    <submittedName>
        <fullName evidence="2">Uncharacterized protein</fullName>
    </submittedName>
</protein>
<name>A0A8S9KG49_BRACR</name>
<organism evidence="2">
    <name type="scientific">Brassica cretica</name>
    <name type="common">Mustard</name>
    <dbReference type="NCBI Taxonomy" id="69181"/>
    <lineage>
        <taxon>Eukaryota</taxon>
        <taxon>Viridiplantae</taxon>
        <taxon>Streptophyta</taxon>
        <taxon>Embryophyta</taxon>
        <taxon>Tracheophyta</taxon>
        <taxon>Spermatophyta</taxon>
        <taxon>Magnoliopsida</taxon>
        <taxon>eudicotyledons</taxon>
        <taxon>Gunneridae</taxon>
        <taxon>Pentapetalae</taxon>
        <taxon>rosids</taxon>
        <taxon>malvids</taxon>
        <taxon>Brassicales</taxon>
        <taxon>Brassicaceae</taxon>
        <taxon>Brassiceae</taxon>
        <taxon>Brassica</taxon>
    </lineage>
</organism>
<evidence type="ECO:0000313" key="2">
    <source>
        <dbReference type="EMBL" id="KAF2593445.1"/>
    </source>
</evidence>
<sequence length="764" mass="84485">MALSRILFCLSLHRFCWLIEGERLLRIQRRSRGLFVSDLPAVSLPQMASPPATSREGSLTTAVFRFSGTVPDEPPSGCRRTGYVINFVPCFHISLEQRFHLKSFSFLSSGRLEPISTPRFAPLQCSGTRSKSSTRLDPNFVGGSSLYSSPKVVLSSSAWILLNGYTVHLRQSFSGDLFHGTVEWPRSDASRSEQFVGSGMDFNYVWAWPIEATKPASPKFSLIKPKFKKEDAIHITMGLAVWVKLIEISGGFTGISFQCILPYLSFGMNSPVGAPVWDSISPSFSREKCLLPSFLLSMKGDVFSVSLSRYSSSFFTVLSSCVAVCTGSEDAIESTMVFLVGENWLSTLLVTIFQLSDFIVKALSTQSSLFIRRRRSGFSSARGTISGVLLALIFMALSHILFCLSLHRFCWLIEGERPLRIQRRSRGLFVPDLPAVSLQRRSRGLFVPDLPAVSLPQMASPPATSREGSLTTAVFRFSGTVPDEPPSGCCRTGYVINFVPCFHISLEKRFHLKSFSFLSSGRLEPIITPRFAPLQCSGTRSKSSTRLDPNFVGGSSLYSSPKVVLSSSAWILLNGYTVHLRQNFSGDLFHSTVEWPRSDASRSEQFVGSGLDFNYVWAWPIEATKPASPKFCLIKPKFKKEDAIHITMGLGVWVKLIEISGGFTEISFQCILPYLSFGMNSLVGAPVWDSISPSFSCEKCLLPSFLLSMKGDLFSVSLSRYSSSFFTVLSSCIAVFTGPEDAIESTMVFLVVKLGLDFAVIIFF</sequence>
<keyword evidence="1" id="KW-0732">Signal</keyword>
<dbReference type="EMBL" id="QGKY02000164">
    <property type="protein sequence ID" value="KAF2593445.1"/>
    <property type="molecule type" value="Genomic_DNA"/>
</dbReference>
<accession>A0A8S9KG49</accession>
<feature type="signal peptide" evidence="1">
    <location>
        <begin position="1"/>
        <end position="21"/>
    </location>
</feature>
<dbReference type="AlphaFoldDB" id="A0A8S9KG49"/>
<proteinExistence type="predicted"/>
<gene>
    <name evidence="2" type="ORF">F2Q70_00044954</name>
</gene>
<evidence type="ECO:0000256" key="1">
    <source>
        <dbReference type="SAM" id="SignalP"/>
    </source>
</evidence>
<feature type="chain" id="PRO_5035877528" evidence="1">
    <location>
        <begin position="22"/>
        <end position="764"/>
    </location>
</feature>